<dbReference type="InterPro" id="IPR007016">
    <property type="entry name" value="O-antigen_ligase-rel_domated"/>
</dbReference>
<keyword evidence="3 5" id="KW-1133">Transmembrane helix</keyword>
<dbReference type="AlphaFoldDB" id="A0A1M5YNS1"/>
<keyword evidence="4 5" id="KW-0472">Membrane</keyword>
<keyword evidence="7" id="KW-0436">Ligase</keyword>
<feature type="transmembrane region" description="Helical" evidence="5">
    <location>
        <begin position="124"/>
        <end position="141"/>
    </location>
</feature>
<evidence type="ECO:0000256" key="4">
    <source>
        <dbReference type="ARBA" id="ARBA00023136"/>
    </source>
</evidence>
<comment type="subcellular location">
    <subcellularLocation>
        <location evidence="1">Membrane</location>
        <topology evidence="1">Multi-pass membrane protein</topology>
    </subcellularLocation>
</comment>
<dbReference type="STRING" id="1121409.SAMN02745124_04262"/>
<dbReference type="InterPro" id="IPR051533">
    <property type="entry name" value="WaaL-like"/>
</dbReference>
<keyword evidence="2 5" id="KW-0812">Transmembrane</keyword>
<evidence type="ECO:0000256" key="2">
    <source>
        <dbReference type="ARBA" id="ARBA00022692"/>
    </source>
</evidence>
<accession>A0A1M5YNS1</accession>
<feature type="transmembrane region" description="Helical" evidence="5">
    <location>
        <begin position="306"/>
        <end position="330"/>
    </location>
</feature>
<dbReference type="PANTHER" id="PTHR37422">
    <property type="entry name" value="TEICHURONIC ACID BIOSYNTHESIS PROTEIN TUAE"/>
    <property type="match status" value="1"/>
</dbReference>
<sequence>MYKKTGIRDNYYANIFGLQLGVILIGSLIVKIIFKEQTNIYNIFQFISVVWPFLFFKSIDKWFRLFIKSKYLFALAIFYSISVISSIESYNPFLSLMHVHLLLLILFQMYIYSSSIDFYNLRYIHIYLAFGLFFCVLLAINEEQTISGRLGGLLNPNSIGMLMSSLMLCCFIIKRNVIKFVLLAIFLYFLIETGSRSSVLSFIAGVMIINFSRLKITINFLKVSLISFCIVLLIIISLLYGEYLWKYLLDFFAVDSKYRGLDSGATGRVFAWQEAWRLFLNNPFFGVGFRAHEYHMTTQSSAHNGYLSLLAEIGIFGSFVIFAMISISIYKLSKYRGSMIKMFMLGCIIAYLVIAIFERYMLNIGNSFSLIFIFFVYSQLVNGDEIGIRIQAK</sequence>
<evidence type="ECO:0000313" key="8">
    <source>
        <dbReference type="Proteomes" id="UP000184139"/>
    </source>
</evidence>
<dbReference type="GO" id="GO:0016020">
    <property type="term" value="C:membrane"/>
    <property type="evidence" value="ECO:0007669"/>
    <property type="project" value="UniProtKB-SubCell"/>
</dbReference>
<evidence type="ECO:0000256" key="3">
    <source>
        <dbReference type="ARBA" id="ARBA00022989"/>
    </source>
</evidence>
<evidence type="ECO:0000313" key="7">
    <source>
        <dbReference type="EMBL" id="SHI13570.1"/>
    </source>
</evidence>
<organism evidence="7 8">
    <name type="scientific">Desulfofustis glycolicus DSM 9705</name>
    <dbReference type="NCBI Taxonomy" id="1121409"/>
    <lineage>
        <taxon>Bacteria</taxon>
        <taxon>Pseudomonadati</taxon>
        <taxon>Thermodesulfobacteriota</taxon>
        <taxon>Desulfobulbia</taxon>
        <taxon>Desulfobulbales</taxon>
        <taxon>Desulfocapsaceae</taxon>
        <taxon>Desulfofustis</taxon>
    </lineage>
</organism>
<feature type="transmembrane region" description="Helical" evidence="5">
    <location>
        <begin position="93"/>
        <end position="112"/>
    </location>
</feature>
<proteinExistence type="predicted"/>
<feature type="transmembrane region" description="Helical" evidence="5">
    <location>
        <begin position="40"/>
        <end position="59"/>
    </location>
</feature>
<feature type="transmembrane region" description="Helical" evidence="5">
    <location>
        <begin position="12"/>
        <end position="34"/>
    </location>
</feature>
<feature type="transmembrane region" description="Helical" evidence="5">
    <location>
        <begin position="161"/>
        <end position="191"/>
    </location>
</feature>
<gene>
    <name evidence="7" type="ORF">SAMN02745124_04262</name>
</gene>
<feature type="transmembrane region" description="Helical" evidence="5">
    <location>
        <begin position="342"/>
        <end position="362"/>
    </location>
</feature>
<dbReference type="PANTHER" id="PTHR37422:SF13">
    <property type="entry name" value="LIPOPOLYSACCHARIDE BIOSYNTHESIS PROTEIN PA4999-RELATED"/>
    <property type="match status" value="1"/>
</dbReference>
<feature type="domain" description="O-antigen ligase-related" evidence="6">
    <location>
        <begin position="182"/>
        <end position="321"/>
    </location>
</feature>
<dbReference type="Proteomes" id="UP000184139">
    <property type="component" value="Unassembled WGS sequence"/>
</dbReference>
<evidence type="ECO:0000256" key="5">
    <source>
        <dbReference type="SAM" id="Phobius"/>
    </source>
</evidence>
<evidence type="ECO:0000256" key="1">
    <source>
        <dbReference type="ARBA" id="ARBA00004141"/>
    </source>
</evidence>
<feature type="transmembrane region" description="Helical" evidence="5">
    <location>
        <begin position="220"/>
        <end position="240"/>
    </location>
</feature>
<evidence type="ECO:0000259" key="6">
    <source>
        <dbReference type="Pfam" id="PF04932"/>
    </source>
</evidence>
<dbReference type="GO" id="GO:0016874">
    <property type="term" value="F:ligase activity"/>
    <property type="evidence" value="ECO:0007669"/>
    <property type="project" value="UniProtKB-KW"/>
</dbReference>
<keyword evidence="8" id="KW-1185">Reference proteome</keyword>
<name>A0A1M5YNS1_9BACT</name>
<feature type="transmembrane region" description="Helical" evidence="5">
    <location>
        <begin position="368"/>
        <end position="388"/>
    </location>
</feature>
<dbReference type="EMBL" id="FQXS01000045">
    <property type="protein sequence ID" value="SHI13570.1"/>
    <property type="molecule type" value="Genomic_DNA"/>
</dbReference>
<dbReference type="RefSeq" id="WP_073379256.1">
    <property type="nucleotide sequence ID" value="NZ_FQXS01000045.1"/>
</dbReference>
<dbReference type="Pfam" id="PF04932">
    <property type="entry name" value="Wzy_C"/>
    <property type="match status" value="1"/>
</dbReference>
<feature type="transmembrane region" description="Helical" evidence="5">
    <location>
        <begin position="71"/>
        <end position="87"/>
    </location>
</feature>
<protein>
    <submittedName>
        <fullName evidence="7">O-antigen ligase</fullName>
    </submittedName>
</protein>
<dbReference type="OrthoDB" id="9772644at2"/>
<reference evidence="7 8" key="1">
    <citation type="submission" date="2016-11" db="EMBL/GenBank/DDBJ databases">
        <authorList>
            <person name="Jaros S."/>
            <person name="Januszkiewicz K."/>
            <person name="Wedrychowicz H."/>
        </authorList>
    </citation>
    <scope>NUCLEOTIDE SEQUENCE [LARGE SCALE GENOMIC DNA]</scope>
    <source>
        <strain evidence="7 8">DSM 9705</strain>
    </source>
</reference>